<dbReference type="Proteomes" id="UP000048926">
    <property type="component" value="Unassembled WGS sequence"/>
</dbReference>
<dbReference type="EMBL" id="CXST01000005">
    <property type="protein sequence ID" value="CTQ47127.1"/>
    <property type="molecule type" value="Genomic_DNA"/>
</dbReference>
<accession>A0A0M6YD03</accession>
<protein>
    <submittedName>
        <fullName evidence="3">Uncharacterized protein</fullName>
    </submittedName>
</protein>
<feature type="region of interest" description="Disordered" evidence="1">
    <location>
        <begin position="25"/>
        <end position="57"/>
    </location>
</feature>
<keyword evidence="2" id="KW-0812">Transmembrane</keyword>
<organism evidence="3 4">
    <name type="scientific">Roseibium aggregatum</name>
    <dbReference type="NCBI Taxonomy" id="187304"/>
    <lineage>
        <taxon>Bacteria</taxon>
        <taxon>Pseudomonadati</taxon>
        <taxon>Pseudomonadota</taxon>
        <taxon>Alphaproteobacteria</taxon>
        <taxon>Hyphomicrobiales</taxon>
        <taxon>Stappiaceae</taxon>
        <taxon>Roseibium</taxon>
    </lineage>
</organism>
<reference evidence="4" key="1">
    <citation type="submission" date="2015-07" db="EMBL/GenBank/DDBJ databases">
        <authorList>
            <person name="Rodrigo-Torres Lidia"/>
            <person name="Arahal R.David."/>
        </authorList>
    </citation>
    <scope>NUCLEOTIDE SEQUENCE [LARGE SCALE GENOMIC DNA]</scope>
    <source>
        <strain evidence="4">CECT 4801</strain>
    </source>
</reference>
<feature type="transmembrane region" description="Helical" evidence="2">
    <location>
        <begin position="6"/>
        <end position="21"/>
    </location>
</feature>
<evidence type="ECO:0000313" key="3">
    <source>
        <dbReference type="EMBL" id="CTQ47127.1"/>
    </source>
</evidence>
<dbReference type="RefSeq" id="WP_023003470.1">
    <property type="nucleotide sequence ID" value="NZ_CP045617.1"/>
</dbReference>
<keyword evidence="2" id="KW-0472">Membrane</keyword>
<keyword evidence="4" id="KW-1185">Reference proteome</keyword>
<proteinExistence type="predicted"/>
<evidence type="ECO:0000256" key="2">
    <source>
        <dbReference type="SAM" id="Phobius"/>
    </source>
</evidence>
<dbReference type="AlphaFoldDB" id="A0A0M6YD03"/>
<evidence type="ECO:0000256" key="1">
    <source>
        <dbReference type="SAM" id="MobiDB-lite"/>
    </source>
</evidence>
<gene>
    <name evidence="3" type="ORF">LAL4801_05588</name>
</gene>
<evidence type="ECO:0000313" key="4">
    <source>
        <dbReference type="Proteomes" id="UP000048926"/>
    </source>
</evidence>
<name>A0A0M6YD03_9HYPH</name>
<feature type="compositionally biased region" description="Polar residues" evidence="1">
    <location>
        <begin position="45"/>
        <end position="57"/>
    </location>
</feature>
<keyword evidence="2" id="KW-1133">Transmembrane helix</keyword>
<sequence length="57" mass="6548">MTTLTFLIVFVVLIGVGFYFVERSKERSARNTKRSWQPDVDGQKSETMANLQSPPDR</sequence>